<feature type="region of interest" description="Disordered" evidence="4">
    <location>
        <begin position="166"/>
        <end position="210"/>
    </location>
</feature>
<dbReference type="InterPro" id="IPR001356">
    <property type="entry name" value="HD"/>
</dbReference>
<dbReference type="Pfam" id="PF00046">
    <property type="entry name" value="Homeodomain"/>
    <property type="match status" value="1"/>
</dbReference>
<comment type="subcellular location">
    <subcellularLocation>
        <location evidence="1 2 3">Nucleus</location>
    </subcellularLocation>
</comment>
<dbReference type="GO" id="GO:0005634">
    <property type="term" value="C:nucleus"/>
    <property type="evidence" value="ECO:0007669"/>
    <property type="project" value="UniProtKB-SubCell"/>
</dbReference>
<dbReference type="AlphaFoldDB" id="A0A5J6CW95"/>
<evidence type="ECO:0000256" key="1">
    <source>
        <dbReference type="ARBA" id="ARBA00004123"/>
    </source>
</evidence>
<dbReference type="SMART" id="SM00389">
    <property type="entry name" value="HOX"/>
    <property type="match status" value="1"/>
</dbReference>
<proteinExistence type="evidence at transcript level"/>
<dbReference type="PANTHER" id="PTHR24329:SF337">
    <property type="entry name" value="ARISTALESS RELATED HOMEOBOX"/>
    <property type="match status" value="1"/>
</dbReference>
<dbReference type="InterPro" id="IPR009057">
    <property type="entry name" value="Homeodomain-like_sf"/>
</dbReference>
<feature type="DNA-binding region" description="Homeobox" evidence="2">
    <location>
        <begin position="21"/>
        <end position="95"/>
    </location>
</feature>
<dbReference type="EMBL" id="MK876229">
    <property type="protein sequence ID" value="QEQ51102.1"/>
    <property type="molecule type" value="mRNA"/>
</dbReference>
<accession>A0A5J6CW95</accession>
<feature type="domain" description="Homeobox" evidence="5">
    <location>
        <begin position="19"/>
        <end position="94"/>
    </location>
</feature>
<name>A0A5J6CW95_HELER</name>
<protein>
    <submittedName>
        <fullName evidence="6">Paired class homeodomain repressor</fullName>
    </submittedName>
</protein>
<keyword evidence="2 3" id="KW-0371">Homeobox</keyword>
<reference evidence="6" key="1">
    <citation type="submission" date="2019-05" db="EMBL/GenBank/DDBJ databases">
        <authorList>
            <person name="Edgar A."/>
        </authorList>
    </citation>
    <scope>NUCLEOTIDE SEQUENCE</scope>
</reference>
<feature type="compositionally biased region" description="Polar residues" evidence="4">
    <location>
        <begin position="196"/>
        <end position="210"/>
    </location>
</feature>
<gene>
    <name evidence="6" type="primary">Pmar1</name>
</gene>
<evidence type="ECO:0000256" key="3">
    <source>
        <dbReference type="RuleBase" id="RU000682"/>
    </source>
</evidence>
<dbReference type="PROSITE" id="PS50071">
    <property type="entry name" value="HOMEOBOX_2"/>
    <property type="match status" value="1"/>
</dbReference>
<keyword evidence="2 3" id="KW-0238">DNA-binding</keyword>
<dbReference type="GO" id="GO:0000977">
    <property type="term" value="F:RNA polymerase II transcription regulatory region sequence-specific DNA binding"/>
    <property type="evidence" value="ECO:0007669"/>
    <property type="project" value="TreeGrafter"/>
</dbReference>
<dbReference type="GO" id="GO:0000981">
    <property type="term" value="F:DNA-binding transcription factor activity, RNA polymerase II-specific"/>
    <property type="evidence" value="ECO:0007669"/>
    <property type="project" value="TreeGrafter"/>
</dbReference>
<dbReference type="CDD" id="cd00086">
    <property type="entry name" value="homeodomain"/>
    <property type="match status" value="1"/>
</dbReference>
<evidence type="ECO:0000256" key="2">
    <source>
        <dbReference type="PROSITE-ProRule" id="PRU00108"/>
    </source>
</evidence>
<dbReference type="InterPro" id="IPR050649">
    <property type="entry name" value="Paired_Homeobox_TFs"/>
</dbReference>
<evidence type="ECO:0000259" key="5">
    <source>
        <dbReference type="PROSITE" id="PS50071"/>
    </source>
</evidence>
<sequence>MADSTMITQVSSSSVHIKRPRRRRPIVFTEFQLRILETAFNDNQYPDITTREQLASNLHLGEDRIMVFIAEKIATSSTLYHVWFQNRRSRLRRASLVSSTAYQQLIKKDNVDHPRFRPSQVIDLSVIGRKRKIPCGSVEVDQITPPIKKMNMVSSTYSVDFLSRSSRSTSDSTMTSSGRHPLYRDVIQLQHRTPRDSTNGATSRSRLSLS</sequence>
<dbReference type="PANTHER" id="PTHR24329">
    <property type="entry name" value="HOMEOBOX PROTEIN ARISTALESS"/>
    <property type="match status" value="1"/>
</dbReference>
<keyword evidence="2 3" id="KW-0539">Nucleus</keyword>
<evidence type="ECO:0000313" key="6">
    <source>
        <dbReference type="EMBL" id="QEQ51102.1"/>
    </source>
</evidence>
<feature type="compositionally biased region" description="Low complexity" evidence="4">
    <location>
        <begin position="166"/>
        <end position="179"/>
    </location>
</feature>
<evidence type="ECO:0000256" key="4">
    <source>
        <dbReference type="SAM" id="MobiDB-lite"/>
    </source>
</evidence>
<dbReference type="SUPFAM" id="SSF46689">
    <property type="entry name" value="Homeodomain-like"/>
    <property type="match status" value="1"/>
</dbReference>
<organism evidence="6">
    <name type="scientific">Heliocidaris erythrogramma</name>
    <name type="common">Sea urchin</name>
    <dbReference type="NCBI Taxonomy" id="7634"/>
    <lineage>
        <taxon>Eukaryota</taxon>
        <taxon>Metazoa</taxon>
        <taxon>Echinodermata</taxon>
        <taxon>Eleutherozoa</taxon>
        <taxon>Echinozoa</taxon>
        <taxon>Echinoidea</taxon>
        <taxon>Euechinoidea</taxon>
        <taxon>Echinacea</taxon>
        <taxon>Camarodonta</taxon>
        <taxon>Echinidea</taxon>
        <taxon>Echinometridae</taxon>
        <taxon>Heliocidaris</taxon>
    </lineage>
</organism>
<dbReference type="Gene3D" id="1.10.10.60">
    <property type="entry name" value="Homeodomain-like"/>
    <property type="match status" value="1"/>
</dbReference>